<reference evidence="1" key="1">
    <citation type="journal article" date="2022" name="bioRxiv">
        <title>Population genetic analysis of Ophidiomyces ophidiicola, the causative agent of snake fungal disease, indicates recent introductions to the USA.</title>
        <authorList>
            <person name="Ladner J.T."/>
            <person name="Palmer J.M."/>
            <person name="Ettinger C.L."/>
            <person name="Stajich J.E."/>
            <person name="Farrell T.M."/>
            <person name="Glorioso B.M."/>
            <person name="Lawson B."/>
            <person name="Price S.J."/>
            <person name="Stengle A.G."/>
            <person name="Grear D.A."/>
            <person name="Lorch J.M."/>
        </authorList>
    </citation>
    <scope>NUCLEOTIDE SEQUENCE</scope>
    <source>
        <strain evidence="1">NWHC 24266-5</strain>
    </source>
</reference>
<dbReference type="EMBL" id="JALBCA010000105">
    <property type="protein sequence ID" value="KAI2382866.1"/>
    <property type="molecule type" value="Genomic_DNA"/>
</dbReference>
<dbReference type="EC" id="1.1.1.101" evidence="1"/>
<proteinExistence type="predicted"/>
<name>A0ACB8UQY8_9EURO</name>
<comment type="caution">
    <text evidence="1">The sequence shown here is derived from an EMBL/GenBank/DDBJ whole genome shotgun (WGS) entry which is preliminary data.</text>
</comment>
<sequence length="484" mass="54360">MLESLSTLKYTSLLSAAYQGSLKLQIARTASYEDQMSGLPQTTSSINPFLRLKLQQLESNICYYKTYVDGVTGLHKDNVISAEDYRQETNLAKEIVDIKSLKRLIIMLGNKPIAEDMHDSIWSSHKSLEETLTAIISHRLDNFAVLDMNPFITMRKSAQEAVELGQVAMIPADGCWALIVTHASFMDIPLDSRCSPGGIGHSLALEFHRNGLRVFATARDRNTLSDLNQRGIETLSLEVDQDQSVLACRDEVVSLLGEKGLDYLVNNAGQNYTVPALDVDIDEARKTFETNFFGVIRMCKAFAPLLIKAQGTIVQIGSIAGIIPYVFGSVYNASKAALHSFSDTLRAELAPFGVQVTTIITGGVKSRIARLERVLPPNSLYLPINDDYARRVTHSQSGAMPNEIYARKVVTQILYGAAPWRWIWPWSKGPGRMKWIWEGNKAKVVYLLSAGWTWVGFFQMILSRMFNLWKLRRAFLEERKRGRR</sequence>
<accession>A0ACB8UQY8</accession>
<keyword evidence="1" id="KW-0560">Oxidoreductase</keyword>
<organism evidence="1">
    <name type="scientific">Ophidiomyces ophidiicola</name>
    <dbReference type="NCBI Taxonomy" id="1387563"/>
    <lineage>
        <taxon>Eukaryota</taxon>
        <taxon>Fungi</taxon>
        <taxon>Dikarya</taxon>
        <taxon>Ascomycota</taxon>
        <taxon>Pezizomycotina</taxon>
        <taxon>Eurotiomycetes</taxon>
        <taxon>Eurotiomycetidae</taxon>
        <taxon>Onygenales</taxon>
        <taxon>Onygenaceae</taxon>
        <taxon>Ophidiomyces</taxon>
    </lineage>
</organism>
<protein>
    <submittedName>
        <fullName evidence="1">NADPH-dependent 1-acyl dihydroxyacetone phosphate reductase</fullName>
        <ecNumber evidence="1">1.1.1.101</ecNumber>
    </submittedName>
</protein>
<gene>
    <name evidence="1" type="primary">AYR1</name>
    <name evidence="1" type="ORF">LOY88_005638</name>
</gene>
<evidence type="ECO:0000313" key="1">
    <source>
        <dbReference type="EMBL" id="KAI2382866.1"/>
    </source>
</evidence>